<dbReference type="RefSeq" id="WP_184102920.1">
    <property type="nucleotide sequence ID" value="NZ_JACHHN010000010.1"/>
</dbReference>
<evidence type="ECO:0000313" key="2">
    <source>
        <dbReference type="Proteomes" id="UP000543030"/>
    </source>
</evidence>
<dbReference type="SUPFAM" id="SSF51197">
    <property type="entry name" value="Clavaminate synthase-like"/>
    <property type="match status" value="1"/>
</dbReference>
<sequence>MILSDLSSWKNGSACFPAPINAALTALAGQDLATMAPGKYPLAVEGMFFMIQTPLTAPAEQHRPEAHQQHVDIQLVLSGTERYGVARRGQPGESVIENLWDKHDIAFFAPPANEAFFDLGPDMFAVFFPDDIHRPCCQTAHGPEQVRKVVVKIHRSLFGL</sequence>
<dbReference type="Pfam" id="PF04074">
    <property type="entry name" value="DUF386"/>
    <property type="match status" value="1"/>
</dbReference>
<reference evidence="1 2" key="1">
    <citation type="submission" date="2020-08" db="EMBL/GenBank/DDBJ databases">
        <title>Genomic Encyclopedia of Type Strains, Phase IV (KMG-IV): sequencing the most valuable type-strain genomes for metagenomic binning, comparative biology and taxonomic classification.</title>
        <authorList>
            <person name="Goeker M."/>
        </authorList>
    </citation>
    <scope>NUCLEOTIDE SEQUENCE [LARGE SCALE GENOMIC DNA]</scope>
    <source>
        <strain evidence="1 2">DSM 18233</strain>
    </source>
</reference>
<dbReference type="Gene3D" id="2.60.120.370">
    <property type="entry name" value="YhcH/YjgK/YiaL"/>
    <property type="match status" value="1"/>
</dbReference>
<dbReference type="InterPro" id="IPR004375">
    <property type="entry name" value="NanQ/TabA/YiaL"/>
</dbReference>
<dbReference type="InterPro" id="IPR037012">
    <property type="entry name" value="NanQ/TabA/YiaL_sf"/>
</dbReference>
<dbReference type="PANTHER" id="PTHR34986:SF1">
    <property type="entry name" value="PROTEIN YIAL"/>
    <property type="match status" value="1"/>
</dbReference>
<dbReference type="PANTHER" id="PTHR34986">
    <property type="entry name" value="EVOLVED BETA-GALACTOSIDASE SUBUNIT BETA"/>
    <property type="match status" value="1"/>
</dbReference>
<dbReference type="GO" id="GO:0005829">
    <property type="term" value="C:cytosol"/>
    <property type="evidence" value="ECO:0007669"/>
    <property type="project" value="TreeGrafter"/>
</dbReference>
<dbReference type="NCBIfam" id="TIGR00022">
    <property type="entry name" value="YhcH/YjgK/YiaL family protein"/>
    <property type="match status" value="1"/>
</dbReference>
<evidence type="ECO:0000313" key="1">
    <source>
        <dbReference type="EMBL" id="MBB5193273.1"/>
    </source>
</evidence>
<dbReference type="Proteomes" id="UP000543030">
    <property type="component" value="Unassembled WGS sequence"/>
</dbReference>
<accession>A0A840RM76</accession>
<dbReference type="EMBL" id="JACHHN010000010">
    <property type="protein sequence ID" value="MBB5193273.1"/>
    <property type="molecule type" value="Genomic_DNA"/>
</dbReference>
<comment type="caution">
    <text evidence="1">The sequence shown here is derived from an EMBL/GenBank/DDBJ whole genome shotgun (WGS) entry which is preliminary data.</text>
</comment>
<organism evidence="1 2">
    <name type="scientific">Silvimonas terrae</name>
    <dbReference type="NCBI Taxonomy" id="300266"/>
    <lineage>
        <taxon>Bacteria</taxon>
        <taxon>Pseudomonadati</taxon>
        <taxon>Pseudomonadota</taxon>
        <taxon>Betaproteobacteria</taxon>
        <taxon>Neisseriales</taxon>
        <taxon>Chitinibacteraceae</taxon>
        <taxon>Silvimonas</taxon>
    </lineage>
</organism>
<protein>
    <submittedName>
        <fullName evidence="1">Biofilm protein TabA</fullName>
    </submittedName>
</protein>
<dbReference type="AlphaFoldDB" id="A0A840RM76"/>
<gene>
    <name evidence="1" type="ORF">HNQ50_004027</name>
</gene>
<proteinExistence type="predicted"/>
<name>A0A840RM76_9NEIS</name>
<keyword evidence="2" id="KW-1185">Reference proteome</keyword>